<dbReference type="InterPro" id="IPR014001">
    <property type="entry name" value="Helicase_ATP-bd"/>
</dbReference>
<organism evidence="10 11">
    <name type="scientific">Emticicia soli</name>
    <dbReference type="NCBI Taxonomy" id="2027878"/>
    <lineage>
        <taxon>Bacteria</taxon>
        <taxon>Pseudomonadati</taxon>
        <taxon>Bacteroidota</taxon>
        <taxon>Cytophagia</taxon>
        <taxon>Cytophagales</taxon>
        <taxon>Leadbetterellaceae</taxon>
        <taxon>Emticicia</taxon>
    </lineage>
</organism>
<protein>
    <submittedName>
        <fullName evidence="10">DEAD/DEAH box helicase</fullName>
        <ecNumber evidence="10">3.6.4.-</ecNumber>
    </submittedName>
</protein>
<dbReference type="Pfam" id="PF00270">
    <property type="entry name" value="DEAD"/>
    <property type="match status" value="1"/>
</dbReference>
<keyword evidence="1" id="KW-0547">Nucleotide-binding</keyword>
<keyword evidence="4" id="KW-0067">ATP-binding</keyword>
<evidence type="ECO:0000256" key="6">
    <source>
        <dbReference type="PROSITE-ProRule" id="PRU00552"/>
    </source>
</evidence>
<dbReference type="CDD" id="cd18787">
    <property type="entry name" value="SF2_C_DEAD"/>
    <property type="match status" value="1"/>
</dbReference>
<reference evidence="11" key="1">
    <citation type="journal article" date="2019" name="Int. J. Syst. Evol. Microbiol.">
        <title>The Global Catalogue of Microorganisms (GCM) 10K type strain sequencing project: providing services to taxonomists for standard genome sequencing and annotation.</title>
        <authorList>
            <consortium name="The Broad Institute Genomics Platform"/>
            <consortium name="The Broad Institute Genome Sequencing Center for Infectious Disease"/>
            <person name="Wu L."/>
            <person name="Ma J."/>
        </authorList>
    </citation>
    <scope>NUCLEOTIDE SEQUENCE [LARGE SCALE GENOMIC DNA]</scope>
    <source>
        <strain evidence="11">KCTC 52344</strain>
    </source>
</reference>
<feature type="domain" description="Helicase ATP-binding" evidence="7">
    <location>
        <begin position="32"/>
        <end position="207"/>
    </location>
</feature>
<feature type="domain" description="DEAD-box RNA helicase Q" evidence="9">
    <location>
        <begin position="1"/>
        <end position="29"/>
    </location>
</feature>
<dbReference type="InterPro" id="IPR001650">
    <property type="entry name" value="Helicase_C-like"/>
</dbReference>
<dbReference type="PROSITE" id="PS51194">
    <property type="entry name" value="HELICASE_CTER"/>
    <property type="match status" value="1"/>
</dbReference>
<evidence type="ECO:0000313" key="10">
    <source>
        <dbReference type="EMBL" id="MFD2520718.1"/>
    </source>
</evidence>
<dbReference type="GO" id="GO:0016787">
    <property type="term" value="F:hydrolase activity"/>
    <property type="evidence" value="ECO:0007669"/>
    <property type="project" value="UniProtKB-KW"/>
</dbReference>
<dbReference type="InterPro" id="IPR014014">
    <property type="entry name" value="RNA_helicase_DEAD_Q_motif"/>
</dbReference>
<keyword evidence="2 10" id="KW-0378">Hydrolase</keyword>
<dbReference type="SMART" id="SM00490">
    <property type="entry name" value="HELICc"/>
    <property type="match status" value="1"/>
</dbReference>
<dbReference type="Pfam" id="PF00271">
    <property type="entry name" value="Helicase_C"/>
    <property type="match status" value="1"/>
</dbReference>
<dbReference type="SUPFAM" id="SSF52540">
    <property type="entry name" value="P-loop containing nucleoside triphosphate hydrolases"/>
    <property type="match status" value="1"/>
</dbReference>
<dbReference type="CDD" id="cd00268">
    <property type="entry name" value="DEADc"/>
    <property type="match status" value="1"/>
</dbReference>
<evidence type="ECO:0000256" key="1">
    <source>
        <dbReference type="ARBA" id="ARBA00022741"/>
    </source>
</evidence>
<name>A0ABW5J4M8_9BACT</name>
<dbReference type="InterPro" id="IPR027417">
    <property type="entry name" value="P-loop_NTPase"/>
</dbReference>
<dbReference type="SMART" id="SM00487">
    <property type="entry name" value="DEXDc"/>
    <property type="match status" value="1"/>
</dbReference>
<evidence type="ECO:0000256" key="4">
    <source>
        <dbReference type="ARBA" id="ARBA00022840"/>
    </source>
</evidence>
<evidence type="ECO:0000256" key="2">
    <source>
        <dbReference type="ARBA" id="ARBA00022801"/>
    </source>
</evidence>
<dbReference type="InterPro" id="IPR050079">
    <property type="entry name" value="DEAD_box_RNA_helicase"/>
</dbReference>
<feature type="domain" description="Helicase C-terminal" evidence="8">
    <location>
        <begin position="230"/>
        <end position="378"/>
    </location>
</feature>
<feature type="short sequence motif" description="Q motif" evidence="6">
    <location>
        <begin position="1"/>
        <end position="29"/>
    </location>
</feature>
<dbReference type="PANTHER" id="PTHR47959">
    <property type="entry name" value="ATP-DEPENDENT RNA HELICASE RHLE-RELATED"/>
    <property type="match status" value="1"/>
</dbReference>
<gene>
    <name evidence="10" type="ORF">ACFSR2_07490</name>
</gene>
<keyword evidence="3 10" id="KW-0347">Helicase</keyword>
<accession>A0ABW5J4M8</accession>
<dbReference type="PROSITE" id="PS51195">
    <property type="entry name" value="Q_MOTIF"/>
    <property type="match status" value="1"/>
</dbReference>
<dbReference type="InterPro" id="IPR044742">
    <property type="entry name" value="DEAD/DEAH_RhlB"/>
</dbReference>
<dbReference type="PANTHER" id="PTHR47959:SF13">
    <property type="entry name" value="ATP-DEPENDENT RNA HELICASE RHLE"/>
    <property type="match status" value="1"/>
</dbReference>
<evidence type="ECO:0000259" key="7">
    <source>
        <dbReference type="PROSITE" id="PS51192"/>
    </source>
</evidence>
<dbReference type="Gene3D" id="3.40.50.300">
    <property type="entry name" value="P-loop containing nucleotide triphosphate hydrolases"/>
    <property type="match status" value="2"/>
</dbReference>
<evidence type="ECO:0000259" key="9">
    <source>
        <dbReference type="PROSITE" id="PS51195"/>
    </source>
</evidence>
<dbReference type="RefSeq" id="WP_340235280.1">
    <property type="nucleotide sequence ID" value="NZ_JBBEWC010000003.1"/>
</dbReference>
<dbReference type="PROSITE" id="PS51192">
    <property type="entry name" value="HELICASE_ATP_BIND_1"/>
    <property type="match status" value="1"/>
</dbReference>
<proteinExistence type="inferred from homology"/>
<comment type="similarity">
    <text evidence="5">Belongs to the DEAD box helicase family.</text>
</comment>
<dbReference type="EMBL" id="JBHULC010000008">
    <property type="protein sequence ID" value="MFD2520718.1"/>
    <property type="molecule type" value="Genomic_DNA"/>
</dbReference>
<dbReference type="InterPro" id="IPR011545">
    <property type="entry name" value="DEAD/DEAH_box_helicase_dom"/>
</dbReference>
<dbReference type="GO" id="GO:0004386">
    <property type="term" value="F:helicase activity"/>
    <property type="evidence" value="ECO:0007669"/>
    <property type="project" value="UniProtKB-KW"/>
</dbReference>
<comment type="caution">
    <text evidence="10">The sequence shown here is derived from an EMBL/GenBank/DDBJ whole genome shotgun (WGS) entry which is preliminary data.</text>
</comment>
<sequence>MKFDDYRIAPEIKHNLAQLGFKRPTDIQYKSITPILRGEDVLAIAQTGTGKTAAFAIPVLHLIHDAKKSSRADAIRCIVMVPTRELAIQITEVFQKIGQGTKVKAFSLFGGVEQDPQILKLEKGIDVLVATPGRMFDLISQGHLKLNHVEVLILDEADHMLDLGFIKDIQDVIRFIPRKHQTLFFSATINETIKKLAYSLVHNAIRIQISPNDKVSKNINHAVMHVEMDDKRFFLERLVNEHPESKILVFVRTKVRAERVKAAMERVGIKSETLHGDKEQTDRLQVLNQFRKGEAKLLIATDVSARGIDIANVDYVVNYDLPDVPENYVHRVGRTGRGTQKGNAISFCSTEEKPILAEIEAYLTRPVQVLELDQLDYSATIDFSKDTTSSDLKSLLKEAEKFEEMKRKKSKGKK</sequence>
<evidence type="ECO:0000313" key="11">
    <source>
        <dbReference type="Proteomes" id="UP001597510"/>
    </source>
</evidence>
<keyword evidence="11" id="KW-1185">Reference proteome</keyword>
<evidence type="ECO:0000256" key="3">
    <source>
        <dbReference type="ARBA" id="ARBA00022806"/>
    </source>
</evidence>
<evidence type="ECO:0000259" key="8">
    <source>
        <dbReference type="PROSITE" id="PS51194"/>
    </source>
</evidence>
<dbReference type="Proteomes" id="UP001597510">
    <property type="component" value="Unassembled WGS sequence"/>
</dbReference>
<dbReference type="EC" id="3.6.4.-" evidence="10"/>
<evidence type="ECO:0000256" key="5">
    <source>
        <dbReference type="ARBA" id="ARBA00038437"/>
    </source>
</evidence>